<dbReference type="GO" id="GO:0004312">
    <property type="term" value="F:fatty acid synthase activity"/>
    <property type="evidence" value="ECO:0007669"/>
    <property type="project" value="TreeGrafter"/>
</dbReference>
<dbReference type="Gene3D" id="3.30.559.10">
    <property type="entry name" value="Chloramphenicol acetyltransferase-like domain"/>
    <property type="match status" value="1"/>
</dbReference>
<proteinExistence type="predicted"/>
<dbReference type="PROSITE" id="PS50075">
    <property type="entry name" value="CARRIER"/>
    <property type="match status" value="1"/>
</dbReference>
<dbReference type="InterPro" id="IPR036736">
    <property type="entry name" value="ACP-like_sf"/>
</dbReference>
<reference evidence="8 9" key="1">
    <citation type="submission" date="2020-08" db="EMBL/GenBank/DDBJ databases">
        <title>Genomic Encyclopedia of Type Strains, Phase III (KMG-III): the genomes of soil and plant-associated and newly described type strains.</title>
        <authorList>
            <person name="Whitman W."/>
        </authorList>
    </citation>
    <scope>NUCLEOTIDE SEQUENCE [LARGE SCALE GENOMIC DNA]</scope>
    <source>
        <strain evidence="8 9">CECT 5862</strain>
    </source>
</reference>
<dbReference type="InterPro" id="IPR014031">
    <property type="entry name" value="Ketoacyl_synth_C"/>
</dbReference>
<dbReference type="CDD" id="cd19531">
    <property type="entry name" value="LCL_NRPS-like"/>
    <property type="match status" value="1"/>
</dbReference>
<name>A0A7W5FS89_9BACL</name>
<dbReference type="GO" id="GO:0031177">
    <property type="term" value="F:phosphopantetheine binding"/>
    <property type="evidence" value="ECO:0007669"/>
    <property type="project" value="InterPro"/>
</dbReference>
<organism evidence="8 9">
    <name type="scientific">Paenibacillus phyllosphaerae</name>
    <dbReference type="NCBI Taxonomy" id="274593"/>
    <lineage>
        <taxon>Bacteria</taxon>
        <taxon>Bacillati</taxon>
        <taxon>Bacillota</taxon>
        <taxon>Bacilli</taxon>
        <taxon>Bacillales</taxon>
        <taxon>Paenibacillaceae</taxon>
        <taxon>Paenibacillus</taxon>
    </lineage>
</organism>
<dbReference type="InterPro" id="IPR023213">
    <property type="entry name" value="CAT-like_dom_sf"/>
</dbReference>
<dbReference type="PROSITE" id="PS00606">
    <property type="entry name" value="KS3_1"/>
    <property type="match status" value="1"/>
</dbReference>
<dbReference type="SMART" id="SM00825">
    <property type="entry name" value="PKS_KS"/>
    <property type="match status" value="1"/>
</dbReference>
<dbReference type="GO" id="GO:0071770">
    <property type="term" value="P:DIM/DIP cell wall layer assembly"/>
    <property type="evidence" value="ECO:0007669"/>
    <property type="project" value="TreeGrafter"/>
</dbReference>
<comment type="cofactor">
    <cofactor evidence="1">
        <name>pantetheine 4'-phosphate</name>
        <dbReference type="ChEBI" id="CHEBI:47942"/>
    </cofactor>
</comment>
<keyword evidence="5" id="KW-0175">Coiled coil</keyword>
<dbReference type="SUPFAM" id="SSF52777">
    <property type="entry name" value="CoA-dependent acyltransferases"/>
    <property type="match status" value="2"/>
</dbReference>
<feature type="coiled-coil region" evidence="5">
    <location>
        <begin position="1318"/>
        <end position="1352"/>
    </location>
</feature>
<dbReference type="CDD" id="cd00833">
    <property type="entry name" value="PKS"/>
    <property type="match status" value="1"/>
</dbReference>
<protein>
    <submittedName>
        <fullName evidence="8">Acyl transferase domain-containing protein/acyl carrier protein</fullName>
    </submittedName>
</protein>
<dbReference type="InterPro" id="IPR016039">
    <property type="entry name" value="Thiolase-like"/>
</dbReference>
<evidence type="ECO:0000256" key="2">
    <source>
        <dbReference type="ARBA" id="ARBA00022450"/>
    </source>
</evidence>
<dbReference type="Pfam" id="PF00668">
    <property type="entry name" value="Condensation"/>
    <property type="match status" value="1"/>
</dbReference>
<dbReference type="SUPFAM" id="SSF51735">
    <property type="entry name" value="NAD(P)-binding Rossmann-fold domains"/>
    <property type="match status" value="2"/>
</dbReference>
<dbReference type="Pfam" id="PF00550">
    <property type="entry name" value="PP-binding"/>
    <property type="match status" value="1"/>
</dbReference>
<keyword evidence="4 8" id="KW-0808">Transferase</keyword>
<dbReference type="Gene3D" id="1.10.1200.10">
    <property type="entry name" value="ACP-like"/>
    <property type="match status" value="1"/>
</dbReference>
<dbReference type="Gene3D" id="3.40.50.720">
    <property type="entry name" value="NAD(P)-binding Rossmann-like Domain"/>
    <property type="match status" value="1"/>
</dbReference>
<keyword evidence="3" id="KW-0597">Phosphoprotein</keyword>
<dbReference type="InterPro" id="IPR020806">
    <property type="entry name" value="PKS_PP-bd"/>
</dbReference>
<accession>A0A7W5FS89</accession>
<keyword evidence="9" id="KW-1185">Reference proteome</keyword>
<dbReference type="PANTHER" id="PTHR43775">
    <property type="entry name" value="FATTY ACID SYNTHASE"/>
    <property type="match status" value="1"/>
</dbReference>
<evidence type="ECO:0000259" key="7">
    <source>
        <dbReference type="PROSITE" id="PS52004"/>
    </source>
</evidence>
<dbReference type="Gene3D" id="3.30.559.30">
    <property type="entry name" value="Nonribosomal peptide synthetase, condensation domain"/>
    <property type="match status" value="1"/>
</dbReference>
<feature type="non-terminal residue" evidence="8">
    <location>
        <position position="1767"/>
    </location>
</feature>
<dbReference type="SMART" id="SM00823">
    <property type="entry name" value="PKS_PP"/>
    <property type="match status" value="1"/>
</dbReference>
<dbReference type="InterPro" id="IPR001242">
    <property type="entry name" value="Condensation_dom"/>
</dbReference>
<dbReference type="SMART" id="SM01294">
    <property type="entry name" value="PKS_PP_betabranch"/>
    <property type="match status" value="1"/>
</dbReference>
<evidence type="ECO:0000313" key="9">
    <source>
        <dbReference type="Proteomes" id="UP000570361"/>
    </source>
</evidence>
<dbReference type="Pfam" id="PF22621">
    <property type="entry name" value="CurL-like_PKS_C"/>
    <property type="match status" value="1"/>
</dbReference>
<feature type="domain" description="Carrier" evidence="6">
    <location>
        <begin position="1186"/>
        <end position="1261"/>
    </location>
</feature>
<dbReference type="InterPro" id="IPR018201">
    <property type="entry name" value="Ketoacyl_synth_AS"/>
</dbReference>
<keyword evidence="2" id="KW-0596">Phosphopantetheine</keyword>
<dbReference type="GO" id="GO:0005886">
    <property type="term" value="C:plasma membrane"/>
    <property type="evidence" value="ECO:0007669"/>
    <property type="project" value="TreeGrafter"/>
</dbReference>
<evidence type="ECO:0000256" key="3">
    <source>
        <dbReference type="ARBA" id="ARBA00022553"/>
    </source>
</evidence>
<dbReference type="PANTHER" id="PTHR43775:SF37">
    <property type="entry name" value="SI:DKEY-61P9.11"/>
    <property type="match status" value="1"/>
</dbReference>
<gene>
    <name evidence="8" type="ORF">FHS18_006955</name>
</gene>
<dbReference type="InterPro" id="IPR013968">
    <property type="entry name" value="PKS_KR"/>
</dbReference>
<evidence type="ECO:0000256" key="4">
    <source>
        <dbReference type="ARBA" id="ARBA00022679"/>
    </source>
</evidence>
<dbReference type="Gene3D" id="3.40.47.10">
    <property type="match status" value="1"/>
</dbReference>
<dbReference type="Proteomes" id="UP000570361">
    <property type="component" value="Unassembled WGS sequence"/>
</dbReference>
<dbReference type="RefSeq" id="WP_183604801.1">
    <property type="nucleotide sequence ID" value="NZ_JACHXK010000046.1"/>
</dbReference>
<dbReference type="SUPFAM" id="SSF53901">
    <property type="entry name" value="Thiolase-like"/>
    <property type="match status" value="1"/>
</dbReference>
<dbReference type="InterPro" id="IPR057326">
    <property type="entry name" value="KR_dom"/>
</dbReference>
<feature type="domain" description="Ketosynthase family 3 (KS3)" evidence="7">
    <location>
        <begin position="22"/>
        <end position="447"/>
    </location>
</feature>
<dbReference type="InterPro" id="IPR050091">
    <property type="entry name" value="PKS_NRPS_Biosynth_Enz"/>
</dbReference>
<sequence>MKLRDLKSRVSKGTAEFEEVPPNDIAVIGLSFQLADGVTQLSELWSKLREGHDFMSDYAGERRKDAENYFAFLNKKLQLTRVKSAFVEAIDRFDYAYFRLSPKEASLMDPNQRLFLESAWSAVEDAGYGGGKLRGTRTGVYLGAGAREDYRRMIERTRPEDLVSAFAGNIPSVIASRISYLLDLKGPSMLIDTACSSTLVALHTACQAIRAGECEAALVGGINIAILPPEYEITLGVESSTGRTRTFDADSDGTGCGEGVIAVLVKPLSRALADRDHIYAVIKGSAVNQDGSSIGLTAPNAAAQEDVIVRAWQHAGVEPESISYIEAHGTGTKLGDPIEIDGIKRAFGRYTKRKQFCAIGSMKTNMGHLDHAAGLAGLLKVIAAMQHKELPPTAHFRRPNPEIAFEQSPVYVLDEARPWTTEAGTPRRSGISAFGLSGTNCHVVVEEAPPREGGVQASGNGPHVLALSAKGASGLGVLIRRYIGALDRLADADTGAICSTANAGRGHYSHRLAIVGDSRETLLRRLRELAEQEPGQWNAADVWYGESGASAEAEAELRERAEQAVTAAREPDPGLRAEGLRQLAALYAQGAEMDWERVYRGQGHRKVSLPTYPFARTRCWIELPEAAEAGMQLDREHLYHTVGWEAEDIASVPVRSGLGAVLLIRGGDEQSRELAHRLREQGRQVVEAIEPGSEEWSAEANAVLPTSGGAVRIPDDQAGYERLFADIQQAGIELTDIVHMRGIGNPDQDLEAELERGVYDLFRLVQAAQPGEHGCALTVIVREAGEVDGAEEQIRAAHGSLLGLLRIAGMDRPQLRCKGVDIDGRTAAAELAAELGVAAKGLVAYRSGTRYAEVVKRWDAAADKREPLQLEAEGAYLITGGTGRIGLELAAELAERAARAGIGIQLVLVQRTVFPAREQWEAEPAREANSAISRRIRQIRSIEASGSRISIWQADIGDEAQAGAVMQRLRSEFGALKGIIHSAGVGVGERGRPLQEETEANLRRMLAPKVYGTELLDRLTQTEALDFFAVCSSAITVAGGAGAGSYTAANGYLDSFAQKRNRQGKRTLAMNWPAWAWEEDPGEAYRQAYASKQLFEVIEAEAARQVFVAALERGAARVIAGTVNRELLHAAKALLPVRMSLEFEAELQAELKAKSAGGPSGASASAAAVPQLPMRKKVRLQGRSETSYSETEQLIGEIWGDALGFVELDVTASFYELGGDSIFAIQMVNRLNREAGLELTAADVLSRPTVAQLAAWVEKKRPLNAVAVRPEPVKAAVHAIPAADKQETYPLSSAQNRMYILDQFDQVNAGYNMPALILTEQVLDMQRAEEALQQLVERHEALRTTYEMAEGEPVQRITEAAEARVVVDRIGYVAEEELEASMARFVRPFDLNRDVLIRMGIGETDGGRGLLYLDLHHIASDGMTMAVVMQDFMALYAGERLEPQRIQYKDYAVWQRKQKESGALGQQAAYWLETFAEPAPVMEMPTDFRRPAIKSYEGDHIYFEADAELSSRVSKQASEQGVTLYMYLLASYQVLLLHYTGQEDMVIGSPMSGRHDADVERMVGMFVNTMAMRGKPVRTKRFAGFLQEVRETTLQVHENRDYPFEDLVSELAVRRDTSRSPLFDYLFTLQNTVKEQVELTRIGGGALYPFVNRIAKFDLTLNAYEEAGVLRFSMEYSTKLFKRETIERLSRHWLKVLEEVSRDSGQLLGDVQVMAKEEEERLLALGEYEGTWREHAEEQWPAEWTGQATLDGWFAEQASRTPDRIAV</sequence>
<comment type="caution">
    <text evidence="8">The sequence shown here is derived from an EMBL/GenBank/DDBJ whole genome shotgun (WGS) entry which is preliminary data.</text>
</comment>
<dbReference type="Gene3D" id="1.10.1240.100">
    <property type="match status" value="1"/>
</dbReference>
<dbReference type="InterPro" id="IPR014030">
    <property type="entry name" value="Ketoacyl_synth_N"/>
</dbReference>
<dbReference type="InterPro" id="IPR009081">
    <property type="entry name" value="PP-bd_ACP"/>
</dbReference>
<evidence type="ECO:0000256" key="5">
    <source>
        <dbReference type="SAM" id="Coils"/>
    </source>
</evidence>
<dbReference type="InterPro" id="IPR020841">
    <property type="entry name" value="PKS_Beta-ketoAc_synthase_dom"/>
</dbReference>
<dbReference type="SUPFAM" id="SSF47336">
    <property type="entry name" value="ACP-like"/>
    <property type="match status" value="1"/>
</dbReference>
<dbReference type="GO" id="GO:0006633">
    <property type="term" value="P:fatty acid biosynthetic process"/>
    <property type="evidence" value="ECO:0007669"/>
    <property type="project" value="InterPro"/>
</dbReference>
<dbReference type="Pfam" id="PF02801">
    <property type="entry name" value="Ketoacyl-synt_C"/>
    <property type="match status" value="1"/>
</dbReference>
<evidence type="ECO:0000259" key="6">
    <source>
        <dbReference type="PROSITE" id="PS50075"/>
    </source>
</evidence>
<evidence type="ECO:0000313" key="8">
    <source>
        <dbReference type="EMBL" id="MBB3114794.1"/>
    </source>
</evidence>
<dbReference type="InterPro" id="IPR036291">
    <property type="entry name" value="NAD(P)-bd_dom_sf"/>
</dbReference>
<dbReference type="PROSITE" id="PS52004">
    <property type="entry name" value="KS3_2"/>
    <property type="match status" value="1"/>
</dbReference>
<evidence type="ECO:0000256" key="1">
    <source>
        <dbReference type="ARBA" id="ARBA00001957"/>
    </source>
</evidence>
<dbReference type="Pfam" id="PF00109">
    <property type="entry name" value="ketoacyl-synt"/>
    <property type="match status" value="1"/>
</dbReference>
<dbReference type="Pfam" id="PF08659">
    <property type="entry name" value="KR"/>
    <property type="match status" value="1"/>
</dbReference>
<dbReference type="SMART" id="SM00822">
    <property type="entry name" value="PKS_KR"/>
    <property type="match status" value="1"/>
</dbReference>
<dbReference type="GO" id="GO:0005737">
    <property type="term" value="C:cytoplasm"/>
    <property type="evidence" value="ECO:0007669"/>
    <property type="project" value="TreeGrafter"/>
</dbReference>
<dbReference type="GO" id="GO:0004315">
    <property type="term" value="F:3-oxoacyl-[acyl-carrier-protein] synthase activity"/>
    <property type="evidence" value="ECO:0007669"/>
    <property type="project" value="InterPro"/>
</dbReference>
<dbReference type="EMBL" id="JACHXK010000046">
    <property type="protein sequence ID" value="MBB3114794.1"/>
    <property type="molecule type" value="Genomic_DNA"/>
</dbReference>